<keyword evidence="5" id="KW-1185">Reference proteome</keyword>
<evidence type="ECO:0000313" key="5">
    <source>
        <dbReference type="Proteomes" id="UP000831768"/>
    </source>
</evidence>
<dbReference type="InterPro" id="IPR004365">
    <property type="entry name" value="NA-bd_OB_tRNA"/>
</dbReference>
<feature type="region of interest" description="Disordered" evidence="2">
    <location>
        <begin position="373"/>
        <end position="402"/>
    </location>
</feature>
<evidence type="ECO:0000256" key="1">
    <source>
        <dbReference type="ARBA" id="ARBA00023125"/>
    </source>
</evidence>
<dbReference type="EMBL" id="CP096019">
    <property type="protein sequence ID" value="UPM42113.1"/>
    <property type="molecule type" value="Genomic_DNA"/>
</dbReference>
<dbReference type="KEGG" id="haad:MW046_09065"/>
<dbReference type="AlphaFoldDB" id="A0A8U0A248"/>
<dbReference type="GO" id="GO:0000724">
    <property type="term" value="P:double-strand break repair via homologous recombination"/>
    <property type="evidence" value="ECO:0007669"/>
    <property type="project" value="TreeGrafter"/>
</dbReference>
<reference evidence="4" key="1">
    <citation type="submission" date="2022-04" db="EMBL/GenBank/DDBJ databases">
        <title>Halocatena sp. nov., isolated from a salt lake.</title>
        <authorList>
            <person name="Cui H.-L."/>
        </authorList>
    </citation>
    <scope>NUCLEOTIDE SEQUENCE</scope>
    <source>
        <strain evidence="4">AD-1</strain>
    </source>
</reference>
<accession>A0A8U0A248</accession>
<dbReference type="GeneID" id="71928194"/>
<dbReference type="PANTHER" id="PTHR13356">
    <property type="entry name" value="OB FOLD NUCLEIC ACID BINDING PROTEIN-RELATED"/>
    <property type="match status" value="1"/>
</dbReference>
<evidence type="ECO:0000313" key="4">
    <source>
        <dbReference type="EMBL" id="UPM42113.1"/>
    </source>
</evidence>
<dbReference type="Pfam" id="PF01336">
    <property type="entry name" value="tRNA_anti-codon"/>
    <property type="match status" value="2"/>
</dbReference>
<dbReference type="NCBIfam" id="NF005551">
    <property type="entry name" value="PRK07211.1"/>
    <property type="match status" value="1"/>
</dbReference>
<feature type="compositionally biased region" description="Low complexity" evidence="2">
    <location>
        <begin position="377"/>
        <end position="393"/>
    </location>
</feature>
<dbReference type="SUPFAM" id="SSF50249">
    <property type="entry name" value="Nucleic acid-binding proteins"/>
    <property type="match status" value="3"/>
</dbReference>
<sequence>MSQIEDLYEELDPDVSQEAFRDAVEAKTEEMAGLVDTETAAQIVVHEVSDSQPNSIAAIDPGPTEVAFVGKVTSVGELRTFERDGTDGSDDDQDDGHVLNIEVADETGRIRVSLWDDRAIAAAEELACEQVLRIKGRPTDGYSGIEVSASRIEPAPDTEIDVSVDPETTIEGLSMDQYDVTLTARVLATEPVRTFTRDDGSDGRVSNLLIGDESGHVRVALWDEQADSVDDLSSGTSIEIIDGSVSERDGQLELHVGNGGTVEPIDEEVEFVLDAASIESLEVGQTADIAGVIRSTDSKRTFERDDGSEGQVRNVRVQDQTADIRVALWGEKADIDIAPGDEALFAGVEIEDGWKDSIEASAGWRSTVTVLDDDASSGDAANTTDTTGATSSGADDRAETGSGSLVAFTDGETAASTTEHQTSTERQEFTGTVVQTGDPVILDDGQTTISVATDVDVHLGEEITVHGRIRDGTLDADDVL</sequence>
<dbReference type="InterPro" id="IPR012340">
    <property type="entry name" value="NA-bd_OB-fold"/>
</dbReference>
<evidence type="ECO:0000259" key="3">
    <source>
        <dbReference type="Pfam" id="PF01336"/>
    </source>
</evidence>
<dbReference type="CDD" id="cd04491">
    <property type="entry name" value="SoSSB_OBF"/>
    <property type="match status" value="2"/>
</dbReference>
<proteinExistence type="predicted"/>
<keyword evidence="1" id="KW-0238">DNA-binding</keyword>
<dbReference type="RefSeq" id="WP_247992791.1">
    <property type="nucleotide sequence ID" value="NZ_CP096019.1"/>
</dbReference>
<dbReference type="GO" id="GO:0010212">
    <property type="term" value="P:response to ionizing radiation"/>
    <property type="evidence" value="ECO:0007669"/>
    <property type="project" value="TreeGrafter"/>
</dbReference>
<dbReference type="InterPro" id="IPR051231">
    <property type="entry name" value="SOSS-B"/>
</dbReference>
<feature type="domain" description="OB" evidence="3">
    <location>
        <begin position="180"/>
        <end position="256"/>
    </location>
</feature>
<gene>
    <name evidence="4" type="ORF">MW046_09065</name>
</gene>
<dbReference type="Proteomes" id="UP000831768">
    <property type="component" value="Chromosome"/>
</dbReference>
<evidence type="ECO:0000256" key="2">
    <source>
        <dbReference type="SAM" id="MobiDB-lite"/>
    </source>
</evidence>
<organism evidence="4 5">
    <name type="scientific">Halocatena salina</name>
    <dbReference type="NCBI Taxonomy" id="2934340"/>
    <lineage>
        <taxon>Archaea</taxon>
        <taxon>Methanobacteriati</taxon>
        <taxon>Methanobacteriota</taxon>
        <taxon>Stenosarchaea group</taxon>
        <taxon>Halobacteria</taxon>
        <taxon>Halobacteriales</taxon>
        <taxon>Natronomonadaceae</taxon>
        <taxon>Halocatena</taxon>
    </lineage>
</organism>
<feature type="domain" description="OB" evidence="3">
    <location>
        <begin position="72"/>
        <end position="154"/>
    </location>
</feature>
<dbReference type="PANTHER" id="PTHR13356:SF10">
    <property type="entry name" value="REPLICATION FACTOR-A PROTEIN 1"/>
    <property type="match status" value="1"/>
</dbReference>
<dbReference type="Gene3D" id="2.40.50.140">
    <property type="entry name" value="Nucleic acid-binding proteins"/>
    <property type="match status" value="3"/>
</dbReference>
<dbReference type="GO" id="GO:0003677">
    <property type="term" value="F:DNA binding"/>
    <property type="evidence" value="ECO:0007669"/>
    <property type="project" value="UniProtKB-KW"/>
</dbReference>
<name>A0A8U0A248_9EURY</name>
<protein>
    <submittedName>
        <fullName evidence="4">Single-stranded DNA binding protein</fullName>
    </submittedName>
</protein>